<evidence type="ECO:0008006" key="5">
    <source>
        <dbReference type="Google" id="ProtNLM"/>
    </source>
</evidence>
<dbReference type="EMBL" id="CP013140">
    <property type="protein sequence ID" value="ALN55876.1"/>
    <property type="molecule type" value="Genomic_DNA"/>
</dbReference>
<dbReference type="PATRIC" id="fig|69.6.peg.513"/>
<evidence type="ECO:0000313" key="4">
    <source>
        <dbReference type="Proteomes" id="UP000061569"/>
    </source>
</evidence>
<protein>
    <recommendedName>
        <fullName evidence="5">DUF4175 domain-containing protein</fullName>
    </recommendedName>
</protein>
<keyword evidence="2" id="KW-0472">Membrane</keyword>
<organism evidence="3 4">
    <name type="scientific">Lysobacter enzymogenes</name>
    <dbReference type="NCBI Taxonomy" id="69"/>
    <lineage>
        <taxon>Bacteria</taxon>
        <taxon>Pseudomonadati</taxon>
        <taxon>Pseudomonadota</taxon>
        <taxon>Gammaproteobacteria</taxon>
        <taxon>Lysobacterales</taxon>
        <taxon>Lysobacteraceae</taxon>
        <taxon>Lysobacter</taxon>
    </lineage>
</organism>
<feature type="transmembrane region" description="Helical" evidence="2">
    <location>
        <begin position="40"/>
        <end position="58"/>
    </location>
</feature>
<evidence type="ECO:0000313" key="3">
    <source>
        <dbReference type="EMBL" id="ALN55876.1"/>
    </source>
</evidence>
<reference evidence="3 4" key="1">
    <citation type="submission" date="2015-11" db="EMBL/GenBank/DDBJ databases">
        <title>Genome sequences of Lysobacter enzymogenes strain C3 and Lysobacter antibioticus ATCC 29479.</title>
        <authorList>
            <person name="Kobayashi D.Y."/>
        </authorList>
    </citation>
    <scope>NUCLEOTIDE SEQUENCE [LARGE SCALE GENOMIC DNA]</scope>
    <source>
        <strain evidence="3 4">C3</strain>
    </source>
</reference>
<evidence type="ECO:0000256" key="2">
    <source>
        <dbReference type="SAM" id="Phobius"/>
    </source>
</evidence>
<dbReference type="Proteomes" id="UP000061569">
    <property type="component" value="Chromosome"/>
</dbReference>
<dbReference type="AlphaFoldDB" id="A0A0S2DBF2"/>
<name>A0A0S2DBF2_LYSEN</name>
<proteinExistence type="predicted"/>
<keyword evidence="2" id="KW-0812">Transmembrane</keyword>
<feature type="region of interest" description="Disordered" evidence="1">
    <location>
        <begin position="73"/>
        <end position="106"/>
    </location>
</feature>
<feature type="compositionally biased region" description="Basic and acidic residues" evidence="1">
    <location>
        <begin position="94"/>
        <end position="106"/>
    </location>
</feature>
<evidence type="ECO:0000256" key="1">
    <source>
        <dbReference type="SAM" id="MobiDB-lite"/>
    </source>
</evidence>
<accession>A0A0S2DBF2</accession>
<sequence>MKTLFVLLAWCLLFVLCWPLALLALVLWPLVWLLSLPLRLVGITLGAVFAFLQSLLYLPARLLGWRPAAPQYAHEPGAARRPRRAAPSSAGRAQKPDSHCDTACRK</sequence>
<gene>
    <name evidence="3" type="ORF">GLE_0518</name>
</gene>
<dbReference type="STRING" id="69.GLE_0518"/>
<keyword evidence="2" id="KW-1133">Transmembrane helix</keyword>
<dbReference type="KEGG" id="lez:GLE_0518"/>